<organism evidence="2 3">
    <name type="scientific">Adiantum capillus-veneris</name>
    <name type="common">Maidenhair fern</name>
    <dbReference type="NCBI Taxonomy" id="13818"/>
    <lineage>
        <taxon>Eukaryota</taxon>
        <taxon>Viridiplantae</taxon>
        <taxon>Streptophyta</taxon>
        <taxon>Embryophyta</taxon>
        <taxon>Tracheophyta</taxon>
        <taxon>Polypodiopsida</taxon>
        <taxon>Polypodiidae</taxon>
        <taxon>Polypodiales</taxon>
        <taxon>Pteridineae</taxon>
        <taxon>Pteridaceae</taxon>
        <taxon>Vittarioideae</taxon>
        <taxon>Adiantum</taxon>
    </lineage>
</organism>
<name>A0A9D4ZQ71_ADICA</name>
<keyword evidence="3" id="KW-1185">Reference proteome</keyword>
<accession>A0A9D4ZQ71</accession>
<dbReference type="GO" id="GO:0003676">
    <property type="term" value="F:nucleic acid binding"/>
    <property type="evidence" value="ECO:0007669"/>
    <property type="project" value="InterPro"/>
</dbReference>
<gene>
    <name evidence="2" type="ORF">GOP47_0001530</name>
</gene>
<dbReference type="Pfam" id="PF01927">
    <property type="entry name" value="Mut7-C"/>
    <property type="match status" value="1"/>
</dbReference>
<dbReference type="SMART" id="SM00474">
    <property type="entry name" value="35EXOc"/>
    <property type="match status" value="1"/>
</dbReference>
<dbReference type="InterPro" id="IPR002562">
    <property type="entry name" value="3'-5'_exonuclease_dom"/>
</dbReference>
<dbReference type="PANTHER" id="PTHR47765">
    <property type="entry name" value="3'-5' EXONUCLEASE DOMAIN-CONTAINING PROTEIN"/>
    <property type="match status" value="1"/>
</dbReference>
<dbReference type="Proteomes" id="UP000886520">
    <property type="component" value="Chromosome 2"/>
</dbReference>
<dbReference type="AlphaFoldDB" id="A0A9D4ZQ71"/>
<evidence type="ECO:0000313" key="2">
    <source>
        <dbReference type="EMBL" id="KAI5081787.1"/>
    </source>
</evidence>
<dbReference type="OrthoDB" id="10261556at2759"/>
<dbReference type="InterPro" id="IPR036397">
    <property type="entry name" value="RNaseH_sf"/>
</dbReference>
<dbReference type="PANTHER" id="PTHR47765:SF2">
    <property type="entry name" value="EXONUCLEASE MUT-7 HOMOLOG"/>
    <property type="match status" value="1"/>
</dbReference>
<dbReference type="EMBL" id="JABFUD020000003">
    <property type="protein sequence ID" value="KAI5081787.1"/>
    <property type="molecule type" value="Genomic_DNA"/>
</dbReference>
<sequence length="564" mass="62876">MEPWPLSSDGVHFVNSVDSSEFSLFLRALDQAYIVAMDAEWKPLRSKNTKTFPRVSIMQLACRLATCSGDPLLAHSEDTIVGGSNNVSEDPTVSTSHASRSAVVIHQSAPSYSEGLQNDLELSLSKLKIQKEVIFLLDMMSLPVNSFWEPMKKMLVSPTVLKLGFKFKQDLVNLSKSFPGPDAHSCFDKVDPYLDIGKLFLEVCGWDRKQSNSMSLAAICEEVVGYTLCKDLQCSNWEQRPLSEEQQVYAAADAHCLLVIYDILESKGLEGHSLSADSVNASTGDGIGGILYESSSPWLANSSGNIVHTRHGVATVMVKSAVAKGMLATVDTPRDAFSAAHTVLVRKFCERILLSEEMKKSIKKKPKRILGNRDTRLSEHGFFGPPPWDPSCGGDGTPKFLCDNMVEGLAKQLRNVGFDTVFLKKSDPRKLVELAEKEGRVLLTQDANLLRRGFIPRSYAYRVKSNGKQEQLAEVVRIFNLEILEDNLLSRCNKCNGEFFPDALTPEEALAALSEGQTFPQYALEERVLFWQCSQCLHMYWQGKQFYRALQNFQAFARKVQTSE</sequence>
<evidence type="ECO:0000259" key="1">
    <source>
        <dbReference type="SMART" id="SM00474"/>
    </source>
</evidence>
<comment type="caution">
    <text evidence="2">The sequence shown here is derived from an EMBL/GenBank/DDBJ whole genome shotgun (WGS) entry which is preliminary data.</text>
</comment>
<reference evidence="2" key="1">
    <citation type="submission" date="2021-01" db="EMBL/GenBank/DDBJ databases">
        <title>Adiantum capillus-veneris genome.</title>
        <authorList>
            <person name="Fang Y."/>
            <person name="Liao Q."/>
        </authorList>
    </citation>
    <scope>NUCLEOTIDE SEQUENCE</scope>
    <source>
        <strain evidence="2">H3</strain>
        <tissue evidence="2">Leaf</tissue>
    </source>
</reference>
<proteinExistence type="predicted"/>
<dbReference type="GO" id="GO:0006139">
    <property type="term" value="P:nucleobase-containing compound metabolic process"/>
    <property type="evidence" value="ECO:0007669"/>
    <property type="project" value="InterPro"/>
</dbReference>
<evidence type="ECO:0000313" key="3">
    <source>
        <dbReference type="Proteomes" id="UP000886520"/>
    </source>
</evidence>
<dbReference type="SUPFAM" id="SSF53098">
    <property type="entry name" value="Ribonuclease H-like"/>
    <property type="match status" value="1"/>
</dbReference>
<dbReference type="InterPro" id="IPR002782">
    <property type="entry name" value="Mut7-C_RNAse_dom"/>
</dbReference>
<protein>
    <recommendedName>
        <fullName evidence="1">3'-5' exonuclease domain-containing protein</fullName>
    </recommendedName>
</protein>
<dbReference type="Gene3D" id="3.30.420.10">
    <property type="entry name" value="Ribonuclease H-like superfamily/Ribonuclease H"/>
    <property type="match status" value="1"/>
</dbReference>
<feature type="domain" description="3'-5' exonuclease" evidence="1">
    <location>
        <begin position="13"/>
        <end position="269"/>
    </location>
</feature>
<dbReference type="InterPro" id="IPR012337">
    <property type="entry name" value="RNaseH-like_sf"/>
</dbReference>
<dbReference type="InterPro" id="IPR052408">
    <property type="entry name" value="Exonuclease_MUT-7-like"/>
</dbReference>
<dbReference type="Pfam" id="PF01612">
    <property type="entry name" value="DNA_pol_A_exo1"/>
    <property type="match status" value="1"/>
</dbReference>
<dbReference type="GO" id="GO:0008408">
    <property type="term" value="F:3'-5' exonuclease activity"/>
    <property type="evidence" value="ECO:0007669"/>
    <property type="project" value="InterPro"/>
</dbReference>